<evidence type="ECO:0000313" key="3">
    <source>
        <dbReference type="Proteomes" id="UP000823561"/>
    </source>
</evidence>
<feature type="region of interest" description="Disordered" evidence="1">
    <location>
        <begin position="47"/>
        <end position="71"/>
    </location>
</feature>
<feature type="compositionally biased region" description="Basic and acidic residues" evidence="1">
    <location>
        <begin position="166"/>
        <end position="186"/>
    </location>
</feature>
<evidence type="ECO:0000256" key="1">
    <source>
        <dbReference type="SAM" id="MobiDB-lite"/>
    </source>
</evidence>
<comment type="caution">
    <text evidence="2">The sequence shown here is derived from an EMBL/GenBank/DDBJ whole genome shotgun (WGS) entry which is preliminary data.</text>
</comment>
<proteinExistence type="predicted"/>
<feature type="region of interest" description="Disordered" evidence="1">
    <location>
        <begin position="279"/>
        <end position="344"/>
    </location>
</feature>
<organism evidence="2 3">
    <name type="scientific">Alosa alosa</name>
    <name type="common">allis shad</name>
    <dbReference type="NCBI Taxonomy" id="278164"/>
    <lineage>
        <taxon>Eukaryota</taxon>
        <taxon>Metazoa</taxon>
        <taxon>Chordata</taxon>
        <taxon>Craniata</taxon>
        <taxon>Vertebrata</taxon>
        <taxon>Euteleostomi</taxon>
        <taxon>Actinopterygii</taxon>
        <taxon>Neopterygii</taxon>
        <taxon>Teleostei</taxon>
        <taxon>Clupei</taxon>
        <taxon>Clupeiformes</taxon>
        <taxon>Clupeoidei</taxon>
        <taxon>Clupeidae</taxon>
        <taxon>Alosa</taxon>
    </lineage>
</organism>
<accession>A0AAV6FZU9</accession>
<feature type="compositionally biased region" description="Basic and acidic residues" evidence="1">
    <location>
        <begin position="1"/>
        <end position="10"/>
    </location>
</feature>
<protein>
    <submittedName>
        <fullName evidence="2">Uncharacterized protein</fullName>
    </submittedName>
</protein>
<sequence>MTRTRVHPEPPDEGSSPEPRWTPVVERTQSDNRLLGIFKSSFLGAMGTHRRSEQQIRTHNGSTSSSSPSSILEPVWELCPTTRALPRPAPPTQPRLAFAVKVAGTNTQNVTCGCQAGVPLQPQLAQIFPGPSAHCSNPCPVIISFPVVPCHHRASRAGMLGEMEDKENKLKKESQAGVKDRDKKTADAAAHLLQRGSERTSHSYHHKADRRSCPLKNTLAKDLPLSHGGQSDSLILNCSSIQGKCACPHQFMSVADIHFRDPSHEPHPTLICASTLKPVARRNGTQSPPVRAAMDNNVESEGEESDSEDSSSDDEEDTAKLPPSDTNSHAVPKPSHITGNMDDQRLTYLQNMVLTTERKLELTRTGRAG</sequence>
<dbReference type="Proteomes" id="UP000823561">
    <property type="component" value="Chromosome 17"/>
</dbReference>
<gene>
    <name evidence="2" type="ORF">AALO_G00227800</name>
</gene>
<feature type="compositionally biased region" description="Acidic residues" evidence="1">
    <location>
        <begin position="298"/>
        <end position="317"/>
    </location>
</feature>
<dbReference type="AlphaFoldDB" id="A0AAV6FZU9"/>
<feature type="region of interest" description="Disordered" evidence="1">
    <location>
        <begin position="1"/>
        <end position="28"/>
    </location>
</feature>
<evidence type="ECO:0000313" key="2">
    <source>
        <dbReference type="EMBL" id="KAG5267954.1"/>
    </source>
</evidence>
<reference evidence="2 3" key="1">
    <citation type="submission" date="2020-10" db="EMBL/GenBank/DDBJ databases">
        <title>Chromosome-scale genome assembly of the Allis shad, Alosa alosa.</title>
        <authorList>
            <person name="Margot Z."/>
            <person name="Christophe K."/>
            <person name="Cabau C."/>
            <person name="Louis A."/>
            <person name="Berthelot C."/>
            <person name="Parey E."/>
            <person name="Roest Crollius H."/>
            <person name="Montfort J."/>
            <person name="Robinson-Rechavi M."/>
            <person name="Bucao C."/>
            <person name="Bouchez O."/>
            <person name="Gislard M."/>
            <person name="Lluch J."/>
            <person name="Milhes M."/>
            <person name="Lampietro C."/>
            <person name="Lopez Roques C."/>
            <person name="Donnadieu C."/>
            <person name="Braasch I."/>
            <person name="Desvignes T."/>
            <person name="Postlethwait J."/>
            <person name="Bobe J."/>
            <person name="Guiguen Y."/>
        </authorList>
    </citation>
    <scope>NUCLEOTIDE SEQUENCE [LARGE SCALE GENOMIC DNA]</scope>
    <source>
        <strain evidence="2">M-15738</strain>
        <tissue evidence="2">Blood</tissue>
    </source>
</reference>
<feature type="region of interest" description="Disordered" evidence="1">
    <location>
        <begin position="161"/>
        <end position="215"/>
    </location>
</feature>
<name>A0AAV6FZU9_9TELE</name>
<keyword evidence="3" id="KW-1185">Reference proteome</keyword>
<dbReference type="EMBL" id="JADWDJ010000017">
    <property type="protein sequence ID" value="KAG5267954.1"/>
    <property type="molecule type" value="Genomic_DNA"/>
</dbReference>